<dbReference type="AlphaFoldDB" id="A0A9Q0SPT5"/>
<comment type="caution">
    <text evidence="2">The sequence shown here is derived from an EMBL/GenBank/DDBJ whole genome shotgun (WGS) entry which is preliminary data.</text>
</comment>
<proteinExistence type="predicted"/>
<dbReference type="EMBL" id="JAPFFK010000019">
    <property type="protein sequence ID" value="KAJ6685669.1"/>
    <property type="molecule type" value="Genomic_DNA"/>
</dbReference>
<dbReference type="Proteomes" id="UP001151532">
    <property type="component" value="Chromosome 2"/>
</dbReference>
<sequence length="97" mass="11090">MALANINNIFSSIIRKKKDLSTNESQTRWGGKRDSRVQTTSMSETCTVDYSHSQNHHRGRLRVSRKHSQKPKTGYDSKRGILKPVYTSTESETKSSF</sequence>
<feature type="compositionally biased region" description="Basic residues" evidence="1">
    <location>
        <begin position="54"/>
        <end position="70"/>
    </location>
</feature>
<reference evidence="2" key="2">
    <citation type="journal article" date="2023" name="Int. J. Mol. Sci.">
        <title>De Novo Assembly and Annotation of 11 Diverse Shrub Willow (Salix) Genomes Reveals Novel Gene Organization in Sex-Linked Regions.</title>
        <authorList>
            <person name="Hyden B."/>
            <person name="Feng K."/>
            <person name="Yates T.B."/>
            <person name="Jawdy S."/>
            <person name="Cereghino C."/>
            <person name="Smart L.B."/>
            <person name="Muchero W."/>
        </authorList>
    </citation>
    <scope>NUCLEOTIDE SEQUENCE</scope>
    <source>
        <tissue evidence="2">Shoot tip</tissue>
    </source>
</reference>
<feature type="region of interest" description="Disordered" evidence="1">
    <location>
        <begin position="17"/>
        <end position="97"/>
    </location>
</feature>
<protein>
    <submittedName>
        <fullName evidence="2">Uncharacterized protein</fullName>
    </submittedName>
</protein>
<evidence type="ECO:0000313" key="2">
    <source>
        <dbReference type="EMBL" id="KAJ6685669.1"/>
    </source>
</evidence>
<feature type="compositionally biased region" description="Polar residues" evidence="1">
    <location>
        <begin position="86"/>
        <end position="97"/>
    </location>
</feature>
<organism evidence="2 3">
    <name type="scientific">Salix purpurea</name>
    <name type="common">Purple osier willow</name>
    <dbReference type="NCBI Taxonomy" id="77065"/>
    <lineage>
        <taxon>Eukaryota</taxon>
        <taxon>Viridiplantae</taxon>
        <taxon>Streptophyta</taxon>
        <taxon>Embryophyta</taxon>
        <taxon>Tracheophyta</taxon>
        <taxon>Spermatophyta</taxon>
        <taxon>Magnoliopsida</taxon>
        <taxon>eudicotyledons</taxon>
        <taxon>Gunneridae</taxon>
        <taxon>Pentapetalae</taxon>
        <taxon>rosids</taxon>
        <taxon>fabids</taxon>
        <taxon>Malpighiales</taxon>
        <taxon>Salicaceae</taxon>
        <taxon>Saliceae</taxon>
        <taxon>Salix</taxon>
    </lineage>
</organism>
<evidence type="ECO:0000256" key="1">
    <source>
        <dbReference type="SAM" id="MobiDB-lite"/>
    </source>
</evidence>
<reference evidence="2" key="1">
    <citation type="submission" date="2022-11" db="EMBL/GenBank/DDBJ databases">
        <authorList>
            <person name="Hyden B.L."/>
            <person name="Feng K."/>
            <person name="Yates T."/>
            <person name="Jawdy S."/>
            <person name="Smart L.B."/>
            <person name="Muchero W."/>
        </authorList>
    </citation>
    <scope>NUCLEOTIDE SEQUENCE</scope>
    <source>
        <tissue evidence="2">Shoot tip</tissue>
    </source>
</reference>
<gene>
    <name evidence="2" type="ORF">OIU79_015647</name>
</gene>
<name>A0A9Q0SPT5_SALPP</name>
<accession>A0A9Q0SPT5</accession>
<evidence type="ECO:0000313" key="3">
    <source>
        <dbReference type="Proteomes" id="UP001151532"/>
    </source>
</evidence>
<feature type="compositionally biased region" description="Polar residues" evidence="1">
    <location>
        <begin position="37"/>
        <end position="53"/>
    </location>
</feature>
<keyword evidence="3" id="KW-1185">Reference proteome</keyword>